<dbReference type="GeneID" id="18910561"/>
<accession>K5WLA3</accession>
<dbReference type="EMBL" id="JH930468">
    <property type="protein sequence ID" value="EKM60210.1"/>
    <property type="molecule type" value="Genomic_DNA"/>
</dbReference>
<organism evidence="1 2">
    <name type="scientific">Phanerochaete carnosa (strain HHB-10118-sp)</name>
    <name type="common">White-rot fungus</name>
    <name type="synonym">Peniophora carnosa</name>
    <dbReference type="NCBI Taxonomy" id="650164"/>
    <lineage>
        <taxon>Eukaryota</taxon>
        <taxon>Fungi</taxon>
        <taxon>Dikarya</taxon>
        <taxon>Basidiomycota</taxon>
        <taxon>Agaricomycotina</taxon>
        <taxon>Agaricomycetes</taxon>
        <taxon>Polyporales</taxon>
        <taxon>Phanerochaetaceae</taxon>
        <taxon>Phanerochaete</taxon>
    </lineage>
</organism>
<dbReference type="AlphaFoldDB" id="K5WLA3"/>
<reference evidence="1 2" key="1">
    <citation type="journal article" date="2012" name="BMC Genomics">
        <title>Comparative genomics of the white-rot fungi, Phanerochaete carnosa and P. chrysosporium, to elucidate the genetic basis of the distinct wood types they colonize.</title>
        <authorList>
            <person name="Suzuki H."/>
            <person name="MacDonald J."/>
            <person name="Syed K."/>
            <person name="Salamov A."/>
            <person name="Hori C."/>
            <person name="Aerts A."/>
            <person name="Henrissat B."/>
            <person name="Wiebenga A."/>
            <person name="vanKuyk P.A."/>
            <person name="Barry K."/>
            <person name="Lindquist E."/>
            <person name="LaButti K."/>
            <person name="Lapidus A."/>
            <person name="Lucas S."/>
            <person name="Coutinho P."/>
            <person name="Gong Y."/>
            <person name="Samejima M."/>
            <person name="Mahadevan R."/>
            <person name="Abou-Zaid M."/>
            <person name="de Vries R.P."/>
            <person name="Igarashi K."/>
            <person name="Yadav J.S."/>
            <person name="Grigoriev I.V."/>
            <person name="Master E.R."/>
        </authorList>
    </citation>
    <scope>NUCLEOTIDE SEQUENCE [LARGE SCALE GENOMIC DNA]</scope>
    <source>
        <strain evidence="1 2">HHB-10118-sp</strain>
    </source>
</reference>
<sequence length="544" mass="61638">MNFQNDGMVFSEDVAMADKSAASCVEAISDATEEDVSQSERWDNQAVIASVTLSEMPALRHALPDPSETLAENVSSTTMPPQRWRVFVVDSNDGMPVQPWVSSNGSSLPPTIPLGDADFPRKELFRASKPRCITDAYFWLAFVLQDVNFKGRLFETLWSPLHIASTEYTTKNKLPAIHFHLPDAVRAKWSWLESMLAQLRDLLVKMIEIFPLTIEFPPRPLDFRMLDKARWAFVLQMAFIFCLGSMHPSLVNPDNVTRSVWTHVPDETQLALQSSWMFDKISLIPRVGAFIDTSETWQWLEKFNAFSAVRGLPLWLHYSMRPEDRPAHPAFERHAPSEEQIARALENPDTCCCMPLPKQTFQMIWEDQYMWSLRRVVGKKKIKEAWSQYHPTQRWYDQLSRQWDLWEGFNPNVQGGNENDDNDYDYDTGKQSRAFDSRGSKFGTGQTRITDTLPGNDLIDSAGEVGLPVTHEHIGTANEVGLPIIGNLLVRIETEARHPSAGVLLTRHTAVLASLVIQVLPAEHISEIALLAAILHLIVYSPLA</sequence>
<dbReference type="Proteomes" id="UP000008370">
    <property type="component" value="Unassembled WGS sequence"/>
</dbReference>
<dbReference type="InParanoid" id="K5WLA3"/>
<gene>
    <name evidence="1" type="ORF">PHACADRAFT_189345</name>
</gene>
<dbReference type="RefSeq" id="XP_007389686.1">
    <property type="nucleotide sequence ID" value="XM_007389624.1"/>
</dbReference>
<name>K5WLA3_PHACS</name>
<protein>
    <submittedName>
        <fullName evidence="1">Uncharacterized protein</fullName>
    </submittedName>
</protein>
<evidence type="ECO:0000313" key="1">
    <source>
        <dbReference type="EMBL" id="EKM60210.1"/>
    </source>
</evidence>
<dbReference type="HOGENOM" id="CLU_500679_0_0_1"/>
<dbReference type="KEGG" id="pco:PHACADRAFT_189345"/>
<proteinExistence type="predicted"/>
<evidence type="ECO:0000313" key="2">
    <source>
        <dbReference type="Proteomes" id="UP000008370"/>
    </source>
</evidence>
<keyword evidence="2" id="KW-1185">Reference proteome</keyword>